<organism evidence="2">
    <name type="scientific">Phenylobacterium glaciei</name>
    <dbReference type="NCBI Taxonomy" id="2803784"/>
    <lineage>
        <taxon>Bacteria</taxon>
        <taxon>Pseudomonadati</taxon>
        <taxon>Pseudomonadota</taxon>
        <taxon>Alphaproteobacteria</taxon>
        <taxon>Caulobacterales</taxon>
        <taxon>Caulobacteraceae</taxon>
        <taxon>Phenylobacterium</taxon>
    </lineage>
</organism>
<protein>
    <submittedName>
        <fullName evidence="2">Uncharacterized protein</fullName>
    </submittedName>
</protein>
<dbReference type="AlphaFoldDB" id="A0A974P109"/>
<reference evidence="2" key="1">
    <citation type="submission" date="2021-01" db="EMBL/GenBank/DDBJ databases">
        <title>Genome sequence of Phenylobacterium sp. 20VBR1 isolated from a valley glaceir, Ny-Alesund, Svalbard.</title>
        <authorList>
            <person name="Thomas F.A."/>
            <person name="Krishnan K.P."/>
            <person name="Sinha R.K."/>
        </authorList>
    </citation>
    <scope>NUCLEOTIDE SEQUENCE</scope>
    <source>
        <strain evidence="2">20VBR1</strain>
    </source>
</reference>
<name>A0A974P109_9CAUL</name>
<proteinExistence type="predicted"/>
<evidence type="ECO:0000256" key="1">
    <source>
        <dbReference type="SAM" id="MobiDB-lite"/>
    </source>
</evidence>
<gene>
    <name evidence="2" type="ORF">JKL49_19180</name>
</gene>
<sequence length="73" mass="7597">MIGGVYQYHQTYDQPQGLRVLGDPSVQNPINLATGGPAAPNPEGNYLKVDGHLEVDSTPPSPRPTGSSPTPGS</sequence>
<accession>A0A974P109</accession>
<feature type="region of interest" description="Disordered" evidence="1">
    <location>
        <begin position="17"/>
        <end position="73"/>
    </location>
</feature>
<feature type="compositionally biased region" description="Low complexity" evidence="1">
    <location>
        <begin position="64"/>
        <end position="73"/>
    </location>
</feature>
<dbReference type="EMBL" id="CP068570">
    <property type="protein sequence ID" value="QQZ49226.1"/>
    <property type="molecule type" value="Genomic_DNA"/>
</dbReference>
<evidence type="ECO:0000313" key="2">
    <source>
        <dbReference type="EMBL" id="QQZ49226.1"/>
    </source>
</evidence>